<accession>D3PKX2</accession>
<protein>
    <submittedName>
        <fullName evidence="2">Uncharacterized protein</fullName>
    </submittedName>
</protein>
<gene>
    <name evidence="1" type="ordered locus">Mrub_2243</name>
    <name evidence="2" type="ORF">K649_11320</name>
</gene>
<dbReference type="KEGG" id="mrb:Mrub_2243"/>
<dbReference type="EMBL" id="CP001743">
    <property type="protein sequence ID" value="ADD28996.1"/>
    <property type="molecule type" value="Genomic_DNA"/>
</dbReference>
<evidence type="ECO:0000313" key="4">
    <source>
        <dbReference type="Proteomes" id="UP000013026"/>
    </source>
</evidence>
<dbReference type="Proteomes" id="UP000013026">
    <property type="component" value="Chromosome"/>
</dbReference>
<dbReference type="STRING" id="504728.K649_11320"/>
<keyword evidence="3" id="KW-1185">Reference proteome</keyword>
<dbReference type="PATRIC" id="fig|504728.9.peg.2333"/>
<reference evidence="2" key="2">
    <citation type="submission" date="2013-04" db="EMBL/GenBank/DDBJ databases">
        <title>Non-Hybrid, Finished Microbial Genome Assemblies from Long-Read SMRT Sequencing Data.</title>
        <authorList>
            <person name="Klammer A."/>
            <person name="Drake J."/>
            <person name="Heiner C."/>
            <person name="Clum A."/>
            <person name="Copeland A."/>
            <person name="Huddleston J."/>
            <person name="Eichler E."/>
            <person name="Turner S.W."/>
        </authorList>
    </citation>
    <scope>NUCLEOTIDE SEQUENCE</scope>
    <source>
        <strain evidence="2">DSM 1279</strain>
    </source>
</reference>
<dbReference type="EMBL" id="CP005385">
    <property type="protein sequence ID" value="AGK05554.1"/>
    <property type="molecule type" value="Genomic_DNA"/>
</dbReference>
<sequence>MRDAQLETFGIELVEVLKEFKGSQSIQRWTVRRPLMVKLRRVRALACI</sequence>
<name>D3PKX2_MEIRD</name>
<dbReference type="AlphaFoldDB" id="D3PKX2"/>
<organism evidence="2 4">
    <name type="scientific">Meiothermus ruber (strain ATCC 35948 / DSM 1279 / VKM B-1258 / 21)</name>
    <name type="common">Thermus ruber</name>
    <dbReference type="NCBI Taxonomy" id="504728"/>
    <lineage>
        <taxon>Bacteria</taxon>
        <taxon>Thermotogati</taxon>
        <taxon>Deinococcota</taxon>
        <taxon>Deinococci</taxon>
        <taxon>Thermales</taxon>
        <taxon>Thermaceae</taxon>
        <taxon>Meiothermus</taxon>
    </lineage>
</organism>
<reference evidence="2 4" key="3">
    <citation type="submission" date="2013-04" db="EMBL/GenBank/DDBJ databases">
        <authorList>
            <person name="Chin J."/>
            <person name="Alexander D.H."/>
            <person name="Marks P."/>
            <person name="Korlach J."/>
            <person name="Clum A."/>
            <person name="Copeland A."/>
        </authorList>
    </citation>
    <scope>NUCLEOTIDE SEQUENCE [LARGE SCALE GENOMIC DNA]</scope>
    <source>
        <strain evidence="4">ATCC 35948 / DSM 1279 / VKM B-1258 / 21</strain>
        <strain evidence="2">DSM 1279</strain>
    </source>
</reference>
<evidence type="ECO:0000313" key="1">
    <source>
        <dbReference type="EMBL" id="ADD28996.1"/>
    </source>
</evidence>
<evidence type="ECO:0000313" key="3">
    <source>
        <dbReference type="Proteomes" id="UP000006655"/>
    </source>
</evidence>
<reference evidence="1 3" key="1">
    <citation type="journal article" date="2010" name="Stand. Genomic Sci.">
        <title>Complete genome sequence of Meiothermus ruber type strain (21).</title>
        <authorList>
            <person name="Tindall B.J."/>
            <person name="Sikorski J."/>
            <person name="Lucas S."/>
            <person name="Goltsman E."/>
            <person name="Copeland A."/>
            <person name="Glavina Del Rio T."/>
            <person name="Nolan M."/>
            <person name="Tice H."/>
            <person name="Cheng J.F."/>
            <person name="Han C."/>
            <person name="Pitluck S."/>
            <person name="Liolios K."/>
            <person name="Ivanova N."/>
            <person name="Mavromatis K."/>
            <person name="Ovchinnikova G."/>
            <person name="Pati A."/>
            <person name="Fahnrich R."/>
            <person name="Goodwin L."/>
            <person name="Chen A."/>
            <person name="Palaniappan K."/>
            <person name="Land M."/>
            <person name="Hauser L."/>
            <person name="Chang Y.J."/>
            <person name="Jeffries C.D."/>
            <person name="Rohde M."/>
            <person name="Goker M."/>
            <person name="Woyke T."/>
            <person name="Bristow J."/>
            <person name="Eisen J.A."/>
            <person name="Markowitz V."/>
            <person name="Hugenholtz P."/>
            <person name="Kyrpides N.C."/>
            <person name="Klenk H.P."/>
            <person name="Lapidus A."/>
        </authorList>
    </citation>
    <scope>NUCLEOTIDE SEQUENCE [LARGE SCALE GENOMIC DNA]</scope>
    <source>
        <strain evidence="3">ATCC 35948 / DSM 1279 / VKM B-1258 / 21</strain>
        <strain evidence="1">DSM 1279</strain>
    </source>
</reference>
<dbReference type="RefSeq" id="WP_013014494.1">
    <property type="nucleotide sequence ID" value="NC_013946.1"/>
</dbReference>
<dbReference type="KEGG" id="mre:K649_11320"/>
<evidence type="ECO:0000313" key="2">
    <source>
        <dbReference type="EMBL" id="AGK05554.1"/>
    </source>
</evidence>
<proteinExistence type="predicted"/>
<dbReference type="Proteomes" id="UP000006655">
    <property type="component" value="Chromosome"/>
</dbReference>